<reference evidence="1" key="1">
    <citation type="submission" date="2019-08" db="EMBL/GenBank/DDBJ databases">
        <authorList>
            <person name="Kucharzyk K."/>
            <person name="Murdoch R.W."/>
            <person name="Higgins S."/>
            <person name="Loffler F."/>
        </authorList>
    </citation>
    <scope>NUCLEOTIDE SEQUENCE</scope>
</reference>
<accession>A0A645AEC7</accession>
<sequence length="221" mass="24408">MLWLKILIGLAVLFLLLCRVRLGVRVDIAEIVSADVAVGFLRFRVAPSKGGVKVVAKPKKKKKPKDLTKAVKKIPIPTVEDLKSAYHIFRGPMGRILRRLGRGIRIHPLELSAKIPGQEDPAAAAEAYGRVCAVMWTVMPLLEELIDIPKPSLHVGVDYSLEHVYIRGHIGASIRVGTLLSMGFGTLIPGARWLIKFYKAHKNDKPRQEKTAETETPKSAA</sequence>
<organism evidence="1">
    <name type="scientific">bioreactor metagenome</name>
    <dbReference type="NCBI Taxonomy" id="1076179"/>
    <lineage>
        <taxon>unclassified sequences</taxon>
        <taxon>metagenomes</taxon>
        <taxon>ecological metagenomes</taxon>
    </lineage>
</organism>
<gene>
    <name evidence="1" type="ORF">SDC9_94745</name>
</gene>
<dbReference type="EMBL" id="VSSQ01011920">
    <property type="protein sequence ID" value="MPM48024.1"/>
    <property type="molecule type" value="Genomic_DNA"/>
</dbReference>
<proteinExistence type="predicted"/>
<name>A0A645AEC7_9ZZZZ</name>
<comment type="caution">
    <text evidence="1">The sequence shown here is derived from an EMBL/GenBank/DDBJ whole genome shotgun (WGS) entry which is preliminary data.</text>
</comment>
<protein>
    <recommendedName>
        <fullName evidence="2">DUF2953 domain-containing protein</fullName>
    </recommendedName>
</protein>
<evidence type="ECO:0000313" key="1">
    <source>
        <dbReference type="EMBL" id="MPM48024.1"/>
    </source>
</evidence>
<dbReference type="AlphaFoldDB" id="A0A645AEC7"/>
<evidence type="ECO:0008006" key="2">
    <source>
        <dbReference type="Google" id="ProtNLM"/>
    </source>
</evidence>